<dbReference type="EC" id="1.8.1.9" evidence="4"/>
<dbReference type="GO" id="GO:0019430">
    <property type="term" value="P:removal of superoxide radicals"/>
    <property type="evidence" value="ECO:0007669"/>
    <property type="project" value="UniProtKB-UniRule"/>
</dbReference>
<evidence type="ECO:0000259" key="5">
    <source>
        <dbReference type="Pfam" id="PF07992"/>
    </source>
</evidence>
<feature type="domain" description="FAD/NAD(P)-binding" evidence="5">
    <location>
        <begin position="17"/>
        <end position="309"/>
    </location>
</feature>
<dbReference type="PANTHER" id="PTHR48105">
    <property type="entry name" value="THIOREDOXIN REDUCTASE 1-RELATED-RELATED"/>
    <property type="match status" value="1"/>
</dbReference>
<sequence>MTERDEFQDLVERPEIYDVIILGAGCAGLTAGLYAGRAKLKTMIVEKEQIGGQAVTTDIIANYPGFFQITGPELMENLFAQVKEFGCEILMANTIKVDLDKEIKEIETDQGIYRSQTVILATGANPKKLGFEGEEQFRGKGVGYCATCDGFFFRGKDIFVIGGGYSAAEEALYLTRFGKKVTIVVRKDRFRCAKSLVDQVLEHPKIEVKFCTELIKVYGEQKMSGAIFKNNQTGEVTEYQVSKEDGIFGVFVFVGYEPDTALFQGQIEMDENGYILAKETTKTNLPGVFAAGDLRTKLLRQLVTAAADGAVAATQAEKYISEN</sequence>
<organism evidence="6 7">
    <name type="scientific">Candidatus Fimimorpha faecalis</name>
    <dbReference type="NCBI Taxonomy" id="2840824"/>
    <lineage>
        <taxon>Bacteria</taxon>
        <taxon>Bacillati</taxon>
        <taxon>Bacillota</taxon>
        <taxon>Clostridia</taxon>
        <taxon>Eubacteriales</taxon>
        <taxon>Candidatus Fimimorpha</taxon>
    </lineage>
</organism>
<protein>
    <recommendedName>
        <fullName evidence="4">Thioredoxin reductase</fullName>
        <ecNumber evidence="4">1.8.1.9</ecNumber>
    </recommendedName>
</protein>
<comment type="similarity">
    <text evidence="1 4">Belongs to the class-II pyridine nucleotide-disulfide oxidoreductase family.</text>
</comment>
<comment type="caution">
    <text evidence="6">The sequence shown here is derived from an EMBL/GenBank/DDBJ whole genome shotgun (WGS) entry which is preliminary data.</text>
</comment>
<comment type="catalytic activity">
    <reaction evidence="4">
        <text>[thioredoxin]-dithiol + NADP(+) = [thioredoxin]-disulfide + NADPH + H(+)</text>
        <dbReference type="Rhea" id="RHEA:20345"/>
        <dbReference type="Rhea" id="RHEA-COMP:10698"/>
        <dbReference type="Rhea" id="RHEA-COMP:10700"/>
        <dbReference type="ChEBI" id="CHEBI:15378"/>
        <dbReference type="ChEBI" id="CHEBI:29950"/>
        <dbReference type="ChEBI" id="CHEBI:50058"/>
        <dbReference type="ChEBI" id="CHEBI:57783"/>
        <dbReference type="ChEBI" id="CHEBI:58349"/>
        <dbReference type="EC" id="1.8.1.9"/>
    </reaction>
</comment>
<reference evidence="6" key="1">
    <citation type="submission" date="2020-10" db="EMBL/GenBank/DDBJ databases">
        <authorList>
            <person name="Gilroy R."/>
        </authorList>
    </citation>
    <scope>NUCLEOTIDE SEQUENCE</scope>
    <source>
        <strain evidence="6">ChiW13-3771</strain>
    </source>
</reference>
<dbReference type="InterPro" id="IPR036188">
    <property type="entry name" value="FAD/NAD-bd_sf"/>
</dbReference>
<dbReference type="Proteomes" id="UP000824201">
    <property type="component" value="Unassembled WGS sequence"/>
</dbReference>
<name>A0A9D1EC28_9FIRM</name>
<dbReference type="GO" id="GO:0005737">
    <property type="term" value="C:cytoplasm"/>
    <property type="evidence" value="ECO:0007669"/>
    <property type="project" value="InterPro"/>
</dbReference>
<dbReference type="Pfam" id="PF07992">
    <property type="entry name" value="Pyr_redox_2"/>
    <property type="match status" value="1"/>
</dbReference>
<gene>
    <name evidence="6" type="primary">trxB</name>
    <name evidence="6" type="ORF">IAC96_01510</name>
</gene>
<evidence type="ECO:0000256" key="3">
    <source>
        <dbReference type="ARBA" id="ARBA00023002"/>
    </source>
</evidence>
<reference evidence="6" key="2">
    <citation type="journal article" date="2021" name="PeerJ">
        <title>Extensive microbial diversity within the chicken gut microbiome revealed by metagenomics and culture.</title>
        <authorList>
            <person name="Gilroy R."/>
            <person name="Ravi A."/>
            <person name="Getino M."/>
            <person name="Pursley I."/>
            <person name="Horton D.L."/>
            <person name="Alikhan N.F."/>
            <person name="Baker D."/>
            <person name="Gharbi K."/>
            <person name="Hall N."/>
            <person name="Watson M."/>
            <person name="Adriaenssens E.M."/>
            <person name="Foster-Nyarko E."/>
            <person name="Jarju S."/>
            <person name="Secka A."/>
            <person name="Antonio M."/>
            <person name="Oren A."/>
            <person name="Chaudhuri R.R."/>
            <person name="La Ragione R."/>
            <person name="Hildebrand F."/>
            <person name="Pallen M.J."/>
        </authorList>
    </citation>
    <scope>NUCLEOTIDE SEQUENCE</scope>
    <source>
        <strain evidence="6">ChiW13-3771</strain>
    </source>
</reference>
<evidence type="ECO:0000313" key="6">
    <source>
        <dbReference type="EMBL" id="HIR87604.1"/>
    </source>
</evidence>
<dbReference type="Gene3D" id="3.50.50.60">
    <property type="entry name" value="FAD/NAD(P)-binding domain"/>
    <property type="match status" value="2"/>
</dbReference>
<evidence type="ECO:0000313" key="7">
    <source>
        <dbReference type="Proteomes" id="UP000824201"/>
    </source>
</evidence>
<evidence type="ECO:0000256" key="2">
    <source>
        <dbReference type="ARBA" id="ARBA00022630"/>
    </source>
</evidence>
<evidence type="ECO:0000256" key="1">
    <source>
        <dbReference type="ARBA" id="ARBA00009333"/>
    </source>
</evidence>
<dbReference type="EMBL" id="DVHN01000015">
    <property type="protein sequence ID" value="HIR87604.1"/>
    <property type="molecule type" value="Genomic_DNA"/>
</dbReference>
<keyword evidence="3 4" id="KW-0560">Oxidoreductase</keyword>
<evidence type="ECO:0000256" key="4">
    <source>
        <dbReference type="RuleBase" id="RU003880"/>
    </source>
</evidence>
<dbReference type="InterPro" id="IPR023753">
    <property type="entry name" value="FAD/NAD-binding_dom"/>
</dbReference>
<dbReference type="PRINTS" id="PR00368">
    <property type="entry name" value="FADPNR"/>
</dbReference>
<keyword evidence="4" id="KW-0676">Redox-active center</keyword>
<keyword evidence="4" id="KW-0274">FAD</keyword>
<dbReference type="InterPro" id="IPR005982">
    <property type="entry name" value="Thioredox_Rdtase"/>
</dbReference>
<comment type="subunit">
    <text evidence="4">Homodimer.</text>
</comment>
<dbReference type="PRINTS" id="PR00469">
    <property type="entry name" value="PNDRDTASEII"/>
</dbReference>
<accession>A0A9D1EC28</accession>
<dbReference type="SUPFAM" id="SSF51905">
    <property type="entry name" value="FAD/NAD(P)-binding domain"/>
    <property type="match status" value="1"/>
</dbReference>
<dbReference type="GO" id="GO:0004791">
    <property type="term" value="F:thioredoxin-disulfide reductase (NADPH) activity"/>
    <property type="evidence" value="ECO:0007669"/>
    <property type="project" value="UniProtKB-UniRule"/>
</dbReference>
<comment type="cofactor">
    <cofactor evidence="4">
        <name>FAD</name>
        <dbReference type="ChEBI" id="CHEBI:57692"/>
    </cofactor>
</comment>
<dbReference type="InterPro" id="IPR050097">
    <property type="entry name" value="Ferredoxin-NADP_redctase_2"/>
</dbReference>
<dbReference type="NCBIfam" id="TIGR01292">
    <property type="entry name" value="TRX_reduct"/>
    <property type="match status" value="1"/>
</dbReference>
<proteinExistence type="inferred from homology"/>
<keyword evidence="2 4" id="KW-0285">Flavoprotein</keyword>
<dbReference type="AlphaFoldDB" id="A0A9D1EC28"/>